<dbReference type="PROSITE" id="PS51318">
    <property type="entry name" value="TAT"/>
    <property type="match status" value="1"/>
</dbReference>
<protein>
    <recommendedName>
        <fullName evidence="3">General secretion pathway protein GspF</fullName>
    </recommendedName>
</protein>
<organism evidence="2">
    <name type="scientific">hydrothermal vent metagenome</name>
    <dbReference type="NCBI Taxonomy" id="652676"/>
    <lineage>
        <taxon>unclassified sequences</taxon>
        <taxon>metagenomes</taxon>
        <taxon>ecological metagenomes</taxon>
    </lineage>
</organism>
<name>A0A3B0XH89_9ZZZZ</name>
<dbReference type="AlphaFoldDB" id="A0A3B0XH89"/>
<proteinExistence type="predicted"/>
<dbReference type="EMBL" id="UOFJ01000287">
    <property type="protein sequence ID" value="VAW67675.1"/>
    <property type="molecule type" value="Genomic_DNA"/>
</dbReference>
<accession>A0A3B0XH89</accession>
<sequence>MSKQRKPLGVNDPLRHADHPRPTTRRDFLKQGFITGSGTVLTGGVFGLFSNPREAYAEVSDDLTALASDIGCSIGDLGGATKIPFICFDLAGGANFAGSNVVVGQGGGQSDFLSTAGYNKMGLPGDIIPGLPDAAVASTMLSASDGDFTNSQLGLKFHSDSALLFGILEKFVSAAPGGASAGKVDGAVIPARSGNDTSNNTHNPLYGIAQAGAVGKVVTLIGSRNTESGGNSMAPPNLIKPERRPTKVDRPSDVTGMVDVGDLTSILTAEDVTPVMEAMARISHKKMKLSGVAPNVSITQDEVIKDLVQCGYLKAADLADRFAGEEVDPAEDTRIVGPAGIFSQTEFDGTDRNEFRKTASVMKMVIDRNAGAGSITMGGFDYHTGDRIAGENRDLRAGRCIGACLEYAAIMNTPLMIYVFSDGSVASNGAIDNTPAGANNSSGVRLGGRGKGQWTGDNSSTACSFFLVFNPNGAITTLTGSSLIDPRQIGRYSANGSVVTSATPAANNVNLLVNTLLANYMSLNGDLDQFPTLFPNHGLGTYENYVSFNPLA</sequence>
<dbReference type="InterPro" id="IPR006311">
    <property type="entry name" value="TAT_signal"/>
</dbReference>
<evidence type="ECO:0000313" key="2">
    <source>
        <dbReference type="EMBL" id="VAW67675.1"/>
    </source>
</evidence>
<feature type="region of interest" description="Disordered" evidence="1">
    <location>
        <begin position="1"/>
        <end position="25"/>
    </location>
</feature>
<gene>
    <name evidence="2" type="ORF">MNBD_GAMMA10-1836</name>
</gene>
<evidence type="ECO:0008006" key="3">
    <source>
        <dbReference type="Google" id="ProtNLM"/>
    </source>
</evidence>
<evidence type="ECO:0000256" key="1">
    <source>
        <dbReference type="SAM" id="MobiDB-lite"/>
    </source>
</evidence>
<feature type="compositionally biased region" description="Basic and acidic residues" evidence="1">
    <location>
        <begin position="13"/>
        <end position="25"/>
    </location>
</feature>
<feature type="region of interest" description="Disordered" evidence="1">
    <location>
        <begin position="224"/>
        <end position="253"/>
    </location>
</feature>
<reference evidence="2" key="1">
    <citation type="submission" date="2018-06" db="EMBL/GenBank/DDBJ databases">
        <authorList>
            <person name="Zhirakovskaya E."/>
        </authorList>
    </citation>
    <scope>NUCLEOTIDE SEQUENCE</scope>
</reference>
<feature type="compositionally biased region" description="Basic and acidic residues" evidence="1">
    <location>
        <begin position="240"/>
        <end position="252"/>
    </location>
</feature>